<dbReference type="Pfam" id="PF02452">
    <property type="entry name" value="PemK_toxin"/>
    <property type="match status" value="1"/>
</dbReference>
<dbReference type="AlphaFoldDB" id="A0A242A9K1"/>
<dbReference type="STRING" id="1834191.A5886_002501"/>
<protein>
    <recommendedName>
        <fullName evidence="5">PemK family transcriptional regulator</fullName>
    </recommendedName>
</protein>
<evidence type="ECO:0000256" key="1">
    <source>
        <dbReference type="ARBA" id="ARBA00007521"/>
    </source>
</evidence>
<accession>A0A242A9K1</accession>
<comment type="similarity">
    <text evidence="1">Belongs to the PemK/MazF family.</text>
</comment>
<dbReference type="OrthoDB" id="9808744at2"/>
<evidence type="ECO:0000256" key="2">
    <source>
        <dbReference type="ARBA" id="ARBA00022649"/>
    </source>
</evidence>
<sequence>MVKQGDIIKINLDPKQGQEQQGYRPYICLSYKGVIQYSNVAVFAPISNTTRNYPLYDPLKDTETTGKALLDQLVTIDFNAREYRYVETVSENFIGQLLKITKVNFEKD</sequence>
<dbReference type="EMBL" id="NGKU01000001">
    <property type="protein sequence ID" value="OTN77401.1"/>
    <property type="molecule type" value="Genomic_DNA"/>
</dbReference>
<dbReference type="Proteomes" id="UP000195043">
    <property type="component" value="Unassembled WGS sequence"/>
</dbReference>
<evidence type="ECO:0000313" key="4">
    <source>
        <dbReference type="Proteomes" id="UP000195043"/>
    </source>
</evidence>
<evidence type="ECO:0000313" key="3">
    <source>
        <dbReference type="EMBL" id="OTN77401.1"/>
    </source>
</evidence>
<comment type="caution">
    <text evidence="3">The sequence shown here is derived from an EMBL/GenBank/DDBJ whole genome shotgun (WGS) entry which is preliminary data.</text>
</comment>
<organism evidence="3 4">
    <name type="scientific">Candidatus Enterococcus testudinis</name>
    <dbReference type="NCBI Taxonomy" id="1834191"/>
    <lineage>
        <taxon>Bacteria</taxon>
        <taxon>Bacillati</taxon>
        <taxon>Bacillota</taxon>
        <taxon>Bacilli</taxon>
        <taxon>Lactobacillales</taxon>
        <taxon>Enterococcaceae</taxon>
        <taxon>Enterococcus</taxon>
    </lineage>
</organism>
<dbReference type="GO" id="GO:0006402">
    <property type="term" value="P:mRNA catabolic process"/>
    <property type="evidence" value="ECO:0007669"/>
    <property type="project" value="TreeGrafter"/>
</dbReference>
<dbReference type="PANTHER" id="PTHR33988:SF3">
    <property type="entry name" value="ENDORIBONUCLEASE TOXIN CHPB-RELATED"/>
    <property type="match status" value="1"/>
</dbReference>
<proteinExistence type="inferred from homology"/>
<keyword evidence="4" id="KW-1185">Reference proteome</keyword>
<evidence type="ECO:0008006" key="5">
    <source>
        <dbReference type="Google" id="ProtNLM"/>
    </source>
</evidence>
<dbReference type="PANTHER" id="PTHR33988">
    <property type="entry name" value="ENDORIBONUCLEASE MAZF-RELATED"/>
    <property type="match status" value="1"/>
</dbReference>
<dbReference type="Gene3D" id="2.30.30.110">
    <property type="match status" value="1"/>
</dbReference>
<name>A0A242A9K1_9ENTE</name>
<dbReference type="SUPFAM" id="SSF50118">
    <property type="entry name" value="Cell growth inhibitor/plasmid maintenance toxic component"/>
    <property type="match status" value="1"/>
</dbReference>
<dbReference type="GO" id="GO:0004521">
    <property type="term" value="F:RNA endonuclease activity"/>
    <property type="evidence" value="ECO:0007669"/>
    <property type="project" value="TreeGrafter"/>
</dbReference>
<dbReference type="RefSeq" id="WP_086275430.1">
    <property type="nucleotide sequence ID" value="NZ_NGKU01000001.1"/>
</dbReference>
<dbReference type="InterPro" id="IPR011067">
    <property type="entry name" value="Plasmid_toxin/cell-grow_inhib"/>
</dbReference>
<dbReference type="GO" id="GO:0003677">
    <property type="term" value="F:DNA binding"/>
    <property type="evidence" value="ECO:0007669"/>
    <property type="project" value="InterPro"/>
</dbReference>
<reference evidence="3 4" key="1">
    <citation type="submission" date="2017-05" db="EMBL/GenBank/DDBJ databases">
        <title>The Genome Sequence of Enterococcus sp. 8G7_MSG3316.</title>
        <authorList>
            <consortium name="The Broad Institute Genomics Platform"/>
            <consortium name="The Broad Institute Genomic Center for Infectious Diseases"/>
            <person name="Earl A."/>
            <person name="Manson A."/>
            <person name="Schwartman J."/>
            <person name="Gilmore M."/>
            <person name="Abouelleil A."/>
            <person name="Cao P."/>
            <person name="Chapman S."/>
            <person name="Cusick C."/>
            <person name="Shea T."/>
            <person name="Young S."/>
            <person name="Neafsey D."/>
            <person name="Nusbaum C."/>
            <person name="Birren B."/>
        </authorList>
    </citation>
    <scope>NUCLEOTIDE SEQUENCE [LARGE SCALE GENOMIC DNA]</scope>
    <source>
        <strain evidence="3 4">8G7_MSG3316</strain>
    </source>
</reference>
<keyword evidence="2" id="KW-1277">Toxin-antitoxin system</keyword>
<dbReference type="GO" id="GO:0016075">
    <property type="term" value="P:rRNA catabolic process"/>
    <property type="evidence" value="ECO:0007669"/>
    <property type="project" value="TreeGrafter"/>
</dbReference>
<dbReference type="InterPro" id="IPR003477">
    <property type="entry name" value="PemK-like"/>
</dbReference>
<gene>
    <name evidence="3" type="ORF">A5886_002501</name>
</gene>